<evidence type="ECO:0000256" key="5">
    <source>
        <dbReference type="RuleBase" id="RU361157"/>
    </source>
</evidence>
<comment type="similarity">
    <text evidence="5">Belongs to the ABC-2 integral membrane protein family.</text>
</comment>
<comment type="subcellular location">
    <subcellularLocation>
        <location evidence="5">Cell membrane</location>
        <topology evidence="5">Multi-pass membrane protein</topology>
    </subcellularLocation>
    <subcellularLocation>
        <location evidence="1">Membrane</location>
        <topology evidence="1">Multi-pass membrane protein</topology>
    </subcellularLocation>
</comment>
<dbReference type="PANTHER" id="PTHR43027">
    <property type="entry name" value="DOXORUBICIN RESISTANCE ABC TRANSPORTER PERMEASE PROTEIN DRRC-RELATED"/>
    <property type="match status" value="1"/>
</dbReference>
<evidence type="ECO:0000259" key="6">
    <source>
        <dbReference type="PROSITE" id="PS51012"/>
    </source>
</evidence>
<reference evidence="7" key="1">
    <citation type="submission" date="2022-10" db="EMBL/GenBank/DDBJ databases">
        <title>The WGS of Solirubrobacter ginsenosidimutans DSM 21036.</title>
        <authorList>
            <person name="Jiang Z."/>
        </authorList>
    </citation>
    <scope>NUCLEOTIDE SEQUENCE</scope>
    <source>
        <strain evidence="7">DSM 21036</strain>
    </source>
</reference>
<feature type="transmembrane region" description="Helical" evidence="5">
    <location>
        <begin position="58"/>
        <end position="82"/>
    </location>
</feature>
<dbReference type="GO" id="GO:0140359">
    <property type="term" value="F:ABC-type transporter activity"/>
    <property type="evidence" value="ECO:0007669"/>
    <property type="project" value="InterPro"/>
</dbReference>
<dbReference type="GO" id="GO:0043190">
    <property type="term" value="C:ATP-binding cassette (ABC) transporter complex"/>
    <property type="evidence" value="ECO:0007669"/>
    <property type="project" value="InterPro"/>
</dbReference>
<dbReference type="InterPro" id="IPR000412">
    <property type="entry name" value="ABC_2_transport"/>
</dbReference>
<organism evidence="7 8">
    <name type="scientific">Solirubrobacter ginsenosidimutans</name>
    <dbReference type="NCBI Taxonomy" id="490573"/>
    <lineage>
        <taxon>Bacteria</taxon>
        <taxon>Bacillati</taxon>
        <taxon>Actinomycetota</taxon>
        <taxon>Thermoleophilia</taxon>
        <taxon>Solirubrobacterales</taxon>
        <taxon>Solirubrobacteraceae</taxon>
        <taxon>Solirubrobacter</taxon>
    </lineage>
</organism>
<proteinExistence type="inferred from homology"/>
<feature type="transmembrane region" description="Helical" evidence="5">
    <location>
        <begin position="103"/>
        <end position="127"/>
    </location>
</feature>
<dbReference type="Proteomes" id="UP001149140">
    <property type="component" value="Unassembled WGS sequence"/>
</dbReference>
<feature type="domain" description="ABC transmembrane type-2" evidence="6">
    <location>
        <begin position="27"/>
        <end position="252"/>
    </location>
</feature>
<keyword evidence="3 5" id="KW-1133">Transmembrane helix</keyword>
<dbReference type="Pfam" id="PF01061">
    <property type="entry name" value="ABC2_membrane"/>
    <property type="match status" value="1"/>
</dbReference>
<feature type="transmembrane region" description="Helical" evidence="5">
    <location>
        <begin position="32"/>
        <end position="52"/>
    </location>
</feature>
<keyword evidence="4 5" id="KW-0472">Membrane</keyword>
<evidence type="ECO:0000256" key="1">
    <source>
        <dbReference type="ARBA" id="ARBA00004141"/>
    </source>
</evidence>
<feature type="transmembrane region" description="Helical" evidence="5">
    <location>
        <begin position="139"/>
        <end position="160"/>
    </location>
</feature>
<dbReference type="InterPro" id="IPR013525">
    <property type="entry name" value="ABC2_TM"/>
</dbReference>
<dbReference type="RefSeq" id="WP_270040656.1">
    <property type="nucleotide sequence ID" value="NZ_JAPDOD010000012.1"/>
</dbReference>
<dbReference type="AlphaFoldDB" id="A0A9X3S2T6"/>
<gene>
    <name evidence="7" type="ORF">OM076_14305</name>
</gene>
<evidence type="ECO:0000313" key="7">
    <source>
        <dbReference type="EMBL" id="MDA0161446.1"/>
    </source>
</evidence>
<dbReference type="EMBL" id="JAPDOD010000012">
    <property type="protein sequence ID" value="MDA0161446.1"/>
    <property type="molecule type" value="Genomic_DNA"/>
</dbReference>
<evidence type="ECO:0000256" key="3">
    <source>
        <dbReference type="ARBA" id="ARBA00022989"/>
    </source>
</evidence>
<feature type="transmembrane region" description="Helical" evidence="5">
    <location>
        <begin position="228"/>
        <end position="246"/>
    </location>
</feature>
<sequence>MSAAAVRPVPWWGVAWRQYRLERRMFWRNPSAAFFGVVLPLGLLAIFGAVFAGRDADLNVIVPGIAGMSVMSATFTSLAYNLTTLRERGILKRLRGTPLPTSAYLAGLAGNAIANAFLQVAIVLVVGHVLLGVSWPGDWFALAVFVCAGVICFALLGVALSHAIPNPESAPAYVNAVFLPQILIAGVFYDASDAPNIIHDVAQVLPLTHLVDGLSGAIVHNEGVGSHWVALLVLGWWAAVGAVLAFRGFSWEARREG</sequence>
<accession>A0A9X3S2T6</accession>
<dbReference type="PROSITE" id="PS51012">
    <property type="entry name" value="ABC_TM2"/>
    <property type="match status" value="1"/>
</dbReference>
<keyword evidence="2 5" id="KW-0812">Transmembrane</keyword>
<dbReference type="InterPro" id="IPR047817">
    <property type="entry name" value="ABC2_TM_bact-type"/>
</dbReference>
<dbReference type="PIRSF" id="PIRSF006648">
    <property type="entry name" value="DrrB"/>
    <property type="match status" value="1"/>
</dbReference>
<evidence type="ECO:0000256" key="2">
    <source>
        <dbReference type="ARBA" id="ARBA00022692"/>
    </source>
</evidence>
<dbReference type="InterPro" id="IPR052902">
    <property type="entry name" value="ABC-2_transporter"/>
</dbReference>
<keyword evidence="8" id="KW-1185">Reference proteome</keyword>
<protein>
    <recommendedName>
        <fullName evidence="5">Transport permease protein</fullName>
    </recommendedName>
</protein>
<name>A0A9X3S2T6_9ACTN</name>
<feature type="transmembrane region" description="Helical" evidence="5">
    <location>
        <begin position="172"/>
        <end position="189"/>
    </location>
</feature>
<dbReference type="PANTHER" id="PTHR43027:SF2">
    <property type="entry name" value="TRANSPORT PERMEASE PROTEIN"/>
    <property type="match status" value="1"/>
</dbReference>
<comment type="caution">
    <text evidence="7">The sequence shown here is derived from an EMBL/GenBank/DDBJ whole genome shotgun (WGS) entry which is preliminary data.</text>
</comment>
<keyword evidence="5" id="KW-1003">Cell membrane</keyword>
<evidence type="ECO:0000256" key="4">
    <source>
        <dbReference type="ARBA" id="ARBA00023136"/>
    </source>
</evidence>
<evidence type="ECO:0000313" key="8">
    <source>
        <dbReference type="Proteomes" id="UP001149140"/>
    </source>
</evidence>
<keyword evidence="5" id="KW-0813">Transport</keyword>